<evidence type="ECO:0000256" key="2">
    <source>
        <dbReference type="SAM" id="Phobius"/>
    </source>
</evidence>
<protein>
    <submittedName>
        <fullName evidence="4">Uncharacterized protein</fullName>
    </submittedName>
</protein>
<dbReference type="NCBIfam" id="NF041770">
    <property type="entry name" value="CFI_box_CTERM"/>
    <property type="match status" value="1"/>
</dbReference>
<evidence type="ECO:0000313" key="5">
    <source>
        <dbReference type="Proteomes" id="UP000319449"/>
    </source>
</evidence>
<keyword evidence="2" id="KW-0472">Membrane</keyword>
<dbReference type="NCBIfam" id="NF045524">
    <property type="entry name" value="MXAN_6640_HExxH"/>
    <property type="match status" value="1"/>
</dbReference>
<keyword evidence="3" id="KW-0732">Signal</keyword>
<feature type="compositionally biased region" description="Pro residues" evidence="1">
    <location>
        <begin position="487"/>
        <end position="497"/>
    </location>
</feature>
<keyword evidence="2" id="KW-0812">Transmembrane</keyword>
<reference evidence="4 5" key="1">
    <citation type="submission" date="2019-07" db="EMBL/GenBank/DDBJ databases">
        <title>Genomic Encyclopedia of Archaeal and Bacterial Type Strains, Phase II (KMG-II): from individual species to whole genera.</title>
        <authorList>
            <person name="Goeker M."/>
        </authorList>
    </citation>
    <scope>NUCLEOTIDE SEQUENCE [LARGE SCALE GENOMIC DNA]</scope>
    <source>
        <strain evidence="4 5">ATCC BAA-1139</strain>
    </source>
</reference>
<dbReference type="OrthoDB" id="2079373at2"/>
<feature type="region of interest" description="Disordered" evidence="1">
    <location>
        <begin position="476"/>
        <end position="506"/>
    </location>
</feature>
<evidence type="ECO:0000256" key="3">
    <source>
        <dbReference type="SAM" id="SignalP"/>
    </source>
</evidence>
<accession>A0A562WR93</accession>
<comment type="caution">
    <text evidence="4">The sequence shown here is derived from an EMBL/GenBank/DDBJ whole genome shotgun (WGS) entry which is preliminary data.</text>
</comment>
<dbReference type="EMBL" id="VLLN01000002">
    <property type="protein sequence ID" value="TWJ32929.1"/>
    <property type="molecule type" value="Genomic_DNA"/>
</dbReference>
<feature type="chain" id="PRO_5022186303" evidence="3">
    <location>
        <begin position="23"/>
        <end position="612"/>
    </location>
</feature>
<feature type="transmembrane region" description="Helical" evidence="2">
    <location>
        <begin position="574"/>
        <end position="600"/>
    </location>
</feature>
<sequence length="612" mass="66240">MKRLTMFLCSLVLAALPLLAHGGELDDYYLNAFTGASGGNPPLAGAILQTEPATVGAHCGMPLRRGVSRDWSKLATATQVVLAKYVAAPVLTGETIIPSSGGHFRIHYATSGTDLPTPLVPLNTWITTVADTFENVYKTEITSMVYNAPPVSGGIYDVYLQALSTQSEFGFTQSDAAITATSYSSYIVIDKDFLNTIFQNSIPGNDTASVKATKALQITAAHEFHHAIQYGYNFFFDVWYAEATSTWMEDEVYDSVNQLYNYLPPFMQNTNLSLNTAVDVNTGGGYSRWIYNRYLAETYNPTIIRNFWEQLAKIPSPTGADIPMTPVMDAVLQGKGTTVGSSYFDFSRRLYKRDWQSHVGDIPIIYQHPIVPVASYSAFPITSTTTPSPVITLPHYSIGYVKLSKDTSAPTDLSLTFSTKPVTMAITALKKLTDGTFVEFPFDTFASKIVITGFSSATTSEAMLIITNTSTSDNQSIAFASDGSTPTVPPSGPPPTTTTPTTSTGGGGGGGCFIATAAYGSYLHPKVQVLRDFRDRFLLTNAAGRQMVALYYRLSPPLADVIARHETLRTATRFLLTPVVFAVAHGKGTVIALILTLMVIGSTVTGRRRSGH</sequence>
<dbReference type="InterPro" id="IPR049886">
    <property type="entry name" value="CFI_box_CTERM_dom"/>
</dbReference>
<name>A0A562WR93_9BACT</name>
<feature type="signal peptide" evidence="3">
    <location>
        <begin position="1"/>
        <end position="22"/>
    </location>
</feature>
<keyword evidence="2" id="KW-1133">Transmembrane helix</keyword>
<proteinExistence type="predicted"/>
<evidence type="ECO:0000313" key="4">
    <source>
        <dbReference type="EMBL" id="TWJ32929.1"/>
    </source>
</evidence>
<organism evidence="4 5">
    <name type="scientific">Geobacter argillaceus</name>
    <dbReference type="NCBI Taxonomy" id="345631"/>
    <lineage>
        <taxon>Bacteria</taxon>
        <taxon>Pseudomonadati</taxon>
        <taxon>Thermodesulfobacteriota</taxon>
        <taxon>Desulfuromonadia</taxon>
        <taxon>Geobacterales</taxon>
        <taxon>Geobacteraceae</taxon>
        <taxon>Geobacter</taxon>
    </lineage>
</organism>
<dbReference type="AlphaFoldDB" id="A0A562WR93"/>
<evidence type="ECO:0000256" key="1">
    <source>
        <dbReference type="SAM" id="MobiDB-lite"/>
    </source>
</evidence>
<gene>
    <name evidence="4" type="ORF">JN12_00339</name>
</gene>
<keyword evidence="5" id="KW-1185">Reference proteome</keyword>
<dbReference type="Proteomes" id="UP000319449">
    <property type="component" value="Unassembled WGS sequence"/>
</dbReference>
<dbReference type="RefSeq" id="WP_145017459.1">
    <property type="nucleotide sequence ID" value="NZ_VLLN01000002.1"/>
</dbReference>